<evidence type="ECO:0000313" key="1">
    <source>
        <dbReference type="EMBL" id="MBF9073646.1"/>
    </source>
</evidence>
<gene>
    <name evidence="1" type="ORF">I2501_37100</name>
</gene>
<protein>
    <submittedName>
        <fullName evidence="1">Copper chaperone PCu(A)C</fullName>
    </submittedName>
</protein>
<dbReference type="Pfam" id="PF04314">
    <property type="entry name" value="PCuAC"/>
    <property type="match status" value="1"/>
</dbReference>
<keyword evidence="2" id="KW-1185">Reference proteome</keyword>
<name>A0A931BBQ9_9ACTN</name>
<dbReference type="InterPro" id="IPR058248">
    <property type="entry name" value="Lxx211020-like"/>
</dbReference>
<dbReference type="Gene3D" id="2.60.40.1890">
    <property type="entry name" value="PCu(A)C copper chaperone"/>
    <property type="match status" value="1"/>
</dbReference>
<dbReference type="PANTHER" id="PTHR36302:SF1">
    <property type="entry name" value="COPPER CHAPERONE PCU(A)C"/>
    <property type="match status" value="1"/>
</dbReference>
<proteinExistence type="predicted"/>
<dbReference type="SUPFAM" id="SSF110087">
    <property type="entry name" value="DR1885-like metal-binding protein"/>
    <property type="match status" value="1"/>
</dbReference>
<dbReference type="EMBL" id="JADPRT010000024">
    <property type="protein sequence ID" value="MBF9073646.1"/>
    <property type="molecule type" value="Genomic_DNA"/>
</dbReference>
<dbReference type="AlphaFoldDB" id="A0A931BBQ9"/>
<dbReference type="InterPro" id="IPR036182">
    <property type="entry name" value="PCuAC_sf"/>
</dbReference>
<comment type="caution">
    <text evidence="1">The sequence shown here is derived from an EMBL/GenBank/DDBJ whole genome shotgun (WGS) entry which is preliminary data.</text>
</comment>
<dbReference type="InterPro" id="IPR007410">
    <property type="entry name" value="LpqE-like"/>
</dbReference>
<organism evidence="1 2">
    <name type="scientific">Streptacidiphilus fuscans</name>
    <dbReference type="NCBI Taxonomy" id="2789292"/>
    <lineage>
        <taxon>Bacteria</taxon>
        <taxon>Bacillati</taxon>
        <taxon>Actinomycetota</taxon>
        <taxon>Actinomycetes</taxon>
        <taxon>Kitasatosporales</taxon>
        <taxon>Streptomycetaceae</taxon>
        <taxon>Streptacidiphilus</taxon>
    </lineage>
</organism>
<accession>A0A931BBQ9</accession>
<dbReference type="RefSeq" id="WP_196198481.1">
    <property type="nucleotide sequence ID" value="NZ_JADPRT010000024.1"/>
</dbReference>
<dbReference type="PANTHER" id="PTHR36302">
    <property type="entry name" value="BLR7088 PROTEIN"/>
    <property type="match status" value="1"/>
</dbReference>
<sequence length="222" mass="23011">MSDEAADIDVDLNDVDDVDDAHDLEALEAQAAALEQAAAGRGGLRGARRTLLVQGPLVALLALGLLLWGRSAPTSSAAAATANPPRLACVSPYLAPPAKSTGPVDAYLTLRNGGGTADRLTDVTTPWAATAQLVDPSGHVLPWLTVPADGSVTLSPGGTHIELTSLRRTPAPHDTIQLDLTFATSGTVHVWAPVGPANSLTVEDVMHAMKWMDRLPPANADQ</sequence>
<dbReference type="Proteomes" id="UP000657385">
    <property type="component" value="Unassembled WGS sequence"/>
</dbReference>
<reference evidence="1" key="1">
    <citation type="submission" date="2020-11" db="EMBL/GenBank/DDBJ databases">
        <title>Isolation and identification of active actinomycetes.</title>
        <authorList>
            <person name="Yu B."/>
        </authorList>
    </citation>
    <scope>NUCLEOTIDE SEQUENCE</scope>
    <source>
        <strain evidence="1">NEAU-YB345</strain>
    </source>
</reference>
<evidence type="ECO:0000313" key="2">
    <source>
        <dbReference type="Proteomes" id="UP000657385"/>
    </source>
</evidence>